<dbReference type="Proteomes" id="UP000217289">
    <property type="component" value="Chromosome"/>
</dbReference>
<reference evidence="2 3" key="1">
    <citation type="submission" date="2017-06" db="EMBL/GenBank/DDBJ databases">
        <authorList>
            <person name="Kim H.J."/>
            <person name="Triplett B.A."/>
        </authorList>
    </citation>
    <scope>NUCLEOTIDE SEQUENCE [LARGE SCALE GENOMIC DNA]</scope>
    <source>
        <strain evidence="2 3">DSM 14713</strain>
    </source>
</reference>
<feature type="transmembrane region" description="Helical" evidence="1">
    <location>
        <begin position="141"/>
        <end position="161"/>
    </location>
</feature>
<proteinExistence type="predicted"/>
<keyword evidence="1" id="KW-0812">Transmembrane</keyword>
<dbReference type="KEGG" id="mbd:MEBOL_004900"/>
<evidence type="ECO:0000313" key="2">
    <source>
        <dbReference type="EMBL" id="ATB31437.1"/>
    </source>
</evidence>
<keyword evidence="1" id="KW-1133">Transmembrane helix</keyword>
<feature type="transmembrane region" description="Helical" evidence="1">
    <location>
        <begin position="193"/>
        <end position="211"/>
    </location>
</feature>
<feature type="transmembrane region" description="Helical" evidence="1">
    <location>
        <begin position="168"/>
        <end position="187"/>
    </location>
</feature>
<dbReference type="EMBL" id="CP022163">
    <property type="protein sequence ID" value="ATB31437.1"/>
    <property type="molecule type" value="Genomic_DNA"/>
</dbReference>
<name>A0A250IJV2_9BACT</name>
<feature type="transmembrane region" description="Helical" evidence="1">
    <location>
        <begin position="110"/>
        <end position="129"/>
    </location>
</feature>
<gene>
    <name evidence="2" type="ORF">MEBOL_004900</name>
</gene>
<evidence type="ECO:0000256" key="1">
    <source>
        <dbReference type="SAM" id="Phobius"/>
    </source>
</evidence>
<keyword evidence="1" id="KW-0472">Membrane</keyword>
<keyword evidence="3" id="KW-1185">Reference proteome</keyword>
<sequence>MEAVEADVSRLLMEIRVASGAERQELTQRLNGHLEALGTGTGSREKADVLLRLLESGRLEGLGGPPGHTCRAVAVESLTRMGYPYALEVRPEDLAYLRDQTVSKRDGGSLARGGAAGVLVLGLVLQWSVVPRFVSHSFDAGIDSMLALAMGLTTLSLLAGLLAPQRSLTQRVGLGLLLALSLLQLWMGSRSGYHGQLSGAAGVLAWLLLMLPRR</sequence>
<accession>A0A250IJV2</accession>
<organism evidence="2 3">
    <name type="scientific">Melittangium boletus DSM 14713</name>
    <dbReference type="NCBI Taxonomy" id="1294270"/>
    <lineage>
        <taxon>Bacteria</taxon>
        <taxon>Pseudomonadati</taxon>
        <taxon>Myxococcota</taxon>
        <taxon>Myxococcia</taxon>
        <taxon>Myxococcales</taxon>
        <taxon>Cystobacterineae</taxon>
        <taxon>Archangiaceae</taxon>
        <taxon>Melittangium</taxon>
    </lineage>
</organism>
<evidence type="ECO:0000313" key="3">
    <source>
        <dbReference type="Proteomes" id="UP000217289"/>
    </source>
</evidence>
<dbReference type="AlphaFoldDB" id="A0A250IJV2"/>
<protein>
    <submittedName>
        <fullName evidence="2">Uncharacterized protein</fullName>
    </submittedName>
</protein>